<dbReference type="AlphaFoldDB" id="A0A5R8K870"/>
<dbReference type="EMBL" id="VAUV01000023">
    <property type="protein sequence ID" value="TLD68538.1"/>
    <property type="molecule type" value="Genomic_DNA"/>
</dbReference>
<dbReference type="RefSeq" id="WP_138088527.1">
    <property type="nucleotide sequence ID" value="NZ_VAUV01000023.1"/>
</dbReference>
<proteinExistence type="predicted"/>
<dbReference type="OrthoDB" id="1352315at2"/>
<organism evidence="2 3">
    <name type="scientific">Phragmitibacter flavus</name>
    <dbReference type="NCBI Taxonomy" id="2576071"/>
    <lineage>
        <taxon>Bacteria</taxon>
        <taxon>Pseudomonadati</taxon>
        <taxon>Verrucomicrobiota</taxon>
        <taxon>Verrucomicrobiia</taxon>
        <taxon>Verrucomicrobiales</taxon>
        <taxon>Verrucomicrobiaceae</taxon>
        <taxon>Phragmitibacter</taxon>
    </lineage>
</organism>
<sequence>MMRAADFRLRLDAASFYATRFAATMVRDTLPFEFRYCAVLNSSCDSNREADEIVYPEDDNVFHEDLEAKEVVELLCRNQRVPQWIDIAVGFSGRHHSHMSLLCGGRYHAEDNRLYYFDQGTQPFGIKSPTLPPRYKDGTRFRLPQERDFFERLHKLHDKTNEAEQNVGGQPASRPESK</sequence>
<comment type="caution">
    <text evidence="2">The sequence shown here is derived from an EMBL/GenBank/DDBJ whole genome shotgun (WGS) entry which is preliminary data.</text>
</comment>
<reference evidence="2 3" key="1">
    <citation type="submission" date="2019-05" db="EMBL/GenBank/DDBJ databases">
        <title>Verrucobacter flavum gen. nov., sp. nov. a new member of the family Verrucomicrobiaceae.</title>
        <authorList>
            <person name="Szuroczki S."/>
            <person name="Abbaszade G."/>
            <person name="Szabo A."/>
            <person name="Felfoldi T."/>
            <person name="Schumann P."/>
            <person name="Boka K."/>
            <person name="Keki Z."/>
            <person name="Toumi M."/>
            <person name="Toth E."/>
        </authorList>
    </citation>
    <scope>NUCLEOTIDE SEQUENCE [LARGE SCALE GENOMIC DNA]</scope>
    <source>
        <strain evidence="2 3">MG-N-17</strain>
    </source>
</reference>
<protein>
    <submittedName>
        <fullName evidence="2">Uncharacterized protein</fullName>
    </submittedName>
</protein>
<evidence type="ECO:0000313" key="3">
    <source>
        <dbReference type="Proteomes" id="UP000306196"/>
    </source>
</evidence>
<dbReference type="Proteomes" id="UP000306196">
    <property type="component" value="Unassembled WGS sequence"/>
</dbReference>
<evidence type="ECO:0000256" key="1">
    <source>
        <dbReference type="SAM" id="MobiDB-lite"/>
    </source>
</evidence>
<gene>
    <name evidence="2" type="ORF">FEM03_22295</name>
</gene>
<evidence type="ECO:0000313" key="2">
    <source>
        <dbReference type="EMBL" id="TLD68538.1"/>
    </source>
</evidence>
<accession>A0A5R8K870</accession>
<name>A0A5R8K870_9BACT</name>
<keyword evidence="3" id="KW-1185">Reference proteome</keyword>
<feature type="region of interest" description="Disordered" evidence="1">
    <location>
        <begin position="156"/>
        <end position="178"/>
    </location>
</feature>